<dbReference type="PANTHER" id="PTHR30134">
    <property type="entry name" value="HYDROGENASE PROTEIN ASSEMBLY PROTEIN, NICKEL CHAPERONE"/>
    <property type="match status" value="1"/>
</dbReference>
<keyword evidence="10" id="KW-1185">Reference proteome</keyword>
<feature type="domain" description="CobW/HypB/UreG nucleotide-binding" evidence="8">
    <location>
        <begin position="33"/>
        <end position="193"/>
    </location>
</feature>
<dbReference type="AlphaFoldDB" id="A0A1E8F0Y8"/>
<keyword evidence="7" id="KW-0342">GTP-binding</keyword>
<dbReference type="GO" id="GO:0016151">
    <property type="term" value="F:nickel cation binding"/>
    <property type="evidence" value="ECO:0007669"/>
    <property type="project" value="InterPro"/>
</dbReference>
<dbReference type="RefSeq" id="WP_070109487.1">
    <property type="nucleotide sequence ID" value="NZ_LZFO01000005.1"/>
</dbReference>
<dbReference type="PIRSF" id="PIRSF005624">
    <property type="entry name" value="Ni-bind_GTPase"/>
    <property type="match status" value="1"/>
</dbReference>
<name>A0A1E8F0Y8_9CLOT</name>
<dbReference type="PATRIC" id="fig|1121290.3.peg.531"/>
<keyword evidence="4" id="KW-0547">Nucleotide-binding</keyword>
<dbReference type="Gene3D" id="3.40.50.300">
    <property type="entry name" value="P-loop containing nucleotide triphosphate hydrolases"/>
    <property type="match status" value="1"/>
</dbReference>
<evidence type="ECO:0000256" key="3">
    <source>
        <dbReference type="ARBA" id="ARBA00022723"/>
    </source>
</evidence>
<dbReference type="Pfam" id="PF02492">
    <property type="entry name" value="cobW"/>
    <property type="match status" value="1"/>
</dbReference>
<dbReference type="PANTHER" id="PTHR30134:SF2">
    <property type="entry name" value="HYDROGENASE MATURATION FACTOR HYPB"/>
    <property type="match status" value="1"/>
</dbReference>
<evidence type="ECO:0000313" key="9">
    <source>
        <dbReference type="EMBL" id="OFI07119.1"/>
    </source>
</evidence>
<dbReference type="OrthoDB" id="9802035at2"/>
<evidence type="ECO:0000256" key="2">
    <source>
        <dbReference type="ARBA" id="ARBA00022596"/>
    </source>
</evidence>
<dbReference type="GO" id="GO:0051604">
    <property type="term" value="P:protein maturation"/>
    <property type="evidence" value="ECO:0007669"/>
    <property type="project" value="InterPro"/>
</dbReference>
<reference evidence="9 10" key="1">
    <citation type="submission" date="2016-06" db="EMBL/GenBank/DDBJ databases">
        <title>Genome sequence of Clostridium acetireducens DSM 10703.</title>
        <authorList>
            <person name="Poehlein A."/>
            <person name="Fluechter S."/>
            <person name="Duerre P."/>
            <person name="Daniel R."/>
        </authorList>
    </citation>
    <scope>NUCLEOTIDE SEQUENCE [LARGE SCALE GENOMIC DNA]</scope>
    <source>
        <strain evidence="9 10">DSM 10703</strain>
    </source>
</reference>
<evidence type="ECO:0000256" key="7">
    <source>
        <dbReference type="ARBA" id="ARBA00023134"/>
    </source>
</evidence>
<dbReference type="InterPro" id="IPR003495">
    <property type="entry name" value="CobW/HypB/UreG_nucleotide-bd"/>
</dbReference>
<organism evidence="9 10">
    <name type="scientific">Clostridium acetireducens DSM 10703</name>
    <dbReference type="NCBI Taxonomy" id="1121290"/>
    <lineage>
        <taxon>Bacteria</taxon>
        <taxon>Bacillati</taxon>
        <taxon>Bacillota</taxon>
        <taxon>Clostridia</taxon>
        <taxon>Eubacteriales</taxon>
        <taxon>Clostridiaceae</taxon>
        <taxon>Clostridium</taxon>
    </lineage>
</organism>
<evidence type="ECO:0000256" key="5">
    <source>
        <dbReference type="ARBA" id="ARBA00022801"/>
    </source>
</evidence>
<dbReference type="NCBIfam" id="TIGR00073">
    <property type="entry name" value="hypB"/>
    <property type="match status" value="1"/>
</dbReference>
<proteinExistence type="inferred from homology"/>
<dbReference type="Proteomes" id="UP000175744">
    <property type="component" value="Unassembled WGS sequence"/>
</dbReference>
<keyword evidence="3" id="KW-0479">Metal-binding</keyword>
<dbReference type="GO" id="GO:0003924">
    <property type="term" value="F:GTPase activity"/>
    <property type="evidence" value="ECO:0007669"/>
    <property type="project" value="InterPro"/>
</dbReference>
<comment type="similarity">
    <text evidence="1">Belongs to the SIMIBI class G3E GTPase family. HypB/HupM subfamily.</text>
</comment>
<evidence type="ECO:0000259" key="8">
    <source>
        <dbReference type="Pfam" id="PF02492"/>
    </source>
</evidence>
<evidence type="ECO:0000313" key="10">
    <source>
        <dbReference type="Proteomes" id="UP000175744"/>
    </source>
</evidence>
<evidence type="ECO:0000256" key="6">
    <source>
        <dbReference type="ARBA" id="ARBA00022833"/>
    </source>
</evidence>
<comment type="caution">
    <text evidence="9">The sequence shown here is derived from an EMBL/GenBank/DDBJ whole genome shotgun (WGS) entry which is preliminary data.</text>
</comment>
<keyword evidence="6" id="KW-0862">Zinc</keyword>
<keyword evidence="2" id="KW-0533">Nickel</keyword>
<protein>
    <submittedName>
        <fullName evidence="9">Hydrogenase isoenzymes nickel incorporation protein HypB</fullName>
    </submittedName>
</protein>
<dbReference type="InterPro" id="IPR027417">
    <property type="entry name" value="P-loop_NTPase"/>
</dbReference>
<evidence type="ECO:0000256" key="1">
    <source>
        <dbReference type="ARBA" id="ARBA00006211"/>
    </source>
</evidence>
<dbReference type="GO" id="GO:0008270">
    <property type="term" value="F:zinc ion binding"/>
    <property type="evidence" value="ECO:0007669"/>
    <property type="project" value="TreeGrafter"/>
</dbReference>
<dbReference type="GO" id="GO:0005525">
    <property type="term" value="F:GTP binding"/>
    <property type="evidence" value="ECO:0007669"/>
    <property type="project" value="UniProtKB-KW"/>
</dbReference>
<accession>A0A1E8F0Y8</accession>
<sequence length="224" mass="25600">MKKIILEKSVLENNDKIAEKNRKRLNNKKVFAINLVGTPGAGKTSVLENLIPNIQKDFNMAVIEGDLYTAKDAKRIEKHNVEVVQLNTQGACHLDANMIEKSLEHINMKNLDFLVIENIGNLVCPAEFDLSEDMKVMVMSITEGNDKPLKYPLMFQRSSVIILNKIDMIHLTDFNLEEFYKDVISLNKDAHIFEVSCRTGEGIEKLSKYLIDNINSKRNCNFRK</sequence>
<dbReference type="STRING" id="1121290.CLAOCE_05240"/>
<dbReference type="SUPFAM" id="SSF52540">
    <property type="entry name" value="P-loop containing nucleoside triphosphate hydrolases"/>
    <property type="match status" value="1"/>
</dbReference>
<keyword evidence="5" id="KW-0378">Hydrolase</keyword>
<dbReference type="InterPro" id="IPR004392">
    <property type="entry name" value="Hyd_mat_HypB"/>
</dbReference>
<gene>
    <name evidence="9" type="primary">hypB</name>
    <name evidence="9" type="ORF">CLOACE_05240</name>
</gene>
<evidence type="ECO:0000256" key="4">
    <source>
        <dbReference type="ARBA" id="ARBA00022741"/>
    </source>
</evidence>
<dbReference type="EMBL" id="LZFO01000005">
    <property type="protein sequence ID" value="OFI07119.1"/>
    <property type="molecule type" value="Genomic_DNA"/>
</dbReference>